<evidence type="ECO:0000259" key="1">
    <source>
        <dbReference type="Pfam" id="PF00814"/>
    </source>
</evidence>
<protein>
    <submittedName>
        <fullName evidence="2">tRNA (Adenosine(37)-N6)-threonylcarbamoyltransferase complex dimerization subunit type 1 TsaB</fullName>
    </submittedName>
</protein>
<dbReference type="Pfam" id="PF00814">
    <property type="entry name" value="TsaD"/>
    <property type="match status" value="1"/>
</dbReference>
<gene>
    <name evidence="2" type="primary">tsaB</name>
    <name evidence="2" type="ORF">C1T31_06645</name>
</gene>
<reference evidence="2 3" key="1">
    <citation type="submission" date="2018-01" db="EMBL/GenBank/DDBJ databases">
        <title>The draft genome of Hanstruepera neustonica JCM19743.</title>
        <authorList>
            <person name="He R.-H."/>
            <person name="Du Z.-J."/>
        </authorList>
    </citation>
    <scope>NUCLEOTIDE SEQUENCE [LARGE SCALE GENOMIC DNA]</scope>
    <source>
        <strain evidence="2 3">JCM19743</strain>
    </source>
</reference>
<dbReference type="InterPro" id="IPR000905">
    <property type="entry name" value="Gcp-like_dom"/>
</dbReference>
<dbReference type="CDD" id="cd24032">
    <property type="entry name" value="ASKHA_NBD_TsaB"/>
    <property type="match status" value="1"/>
</dbReference>
<keyword evidence="3" id="KW-1185">Reference proteome</keyword>
<dbReference type="SUPFAM" id="SSF53067">
    <property type="entry name" value="Actin-like ATPase domain"/>
    <property type="match status" value="2"/>
</dbReference>
<name>A0A2K1E150_9FLAO</name>
<sequence length="224" mass="24741">MAIILSIETATTNCSVSLSKNGETFALKEDYKDGFSHAEKLHVFIEDILVENDIKKTDIDAIAVSKGPGSYTGLRIGVSAAKGLCFALNIPLISVSTLESLAHQVHAKRGLIVPMLDARRMEVYSEIFDFNHVSMRGIEAEILEESSYEEFLKNDLVHFIGSGVGKTKSLLSSDNAIFIEDKLPSADQMSALAYAKYQISDTEDVAYFEPYYLKDFVALKPKSK</sequence>
<dbReference type="GO" id="GO:0016740">
    <property type="term" value="F:transferase activity"/>
    <property type="evidence" value="ECO:0007669"/>
    <property type="project" value="UniProtKB-KW"/>
</dbReference>
<proteinExistence type="predicted"/>
<dbReference type="EMBL" id="POWF01000002">
    <property type="protein sequence ID" value="PNQ73995.1"/>
    <property type="molecule type" value="Genomic_DNA"/>
</dbReference>
<dbReference type="InterPro" id="IPR022496">
    <property type="entry name" value="T6A_TsaB"/>
</dbReference>
<dbReference type="GO" id="GO:0005829">
    <property type="term" value="C:cytosol"/>
    <property type="evidence" value="ECO:0007669"/>
    <property type="project" value="TreeGrafter"/>
</dbReference>
<accession>A0A2K1E150</accession>
<keyword evidence="2" id="KW-0808">Transferase</keyword>
<dbReference type="InterPro" id="IPR043129">
    <property type="entry name" value="ATPase_NBD"/>
</dbReference>
<dbReference type="AlphaFoldDB" id="A0A2K1E150"/>
<dbReference type="GO" id="GO:0002949">
    <property type="term" value="P:tRNA threonylcarbamoyladenosine modification"/>
    <property type="evidence" value="ECO:0007669"/>
    <property type="project" value="InterPro"/>
</dbReference>
<feature type="domain" description="Gcp-like" evidence="1">
    <location>
        <begin position="36"/>
        <end position="125"/>
    </location>
</feature>
<dbReference type="RefSeq" id="WP_103051690.1">
    <property type="nucleotide sequence ID" value="NZ_POWF01000002.1"/>
</dbReference>
<dbReference type="PANTHER" id="PTHR11735:SF11">
    <property type="entry name" value="TRNA THREONYLCARBAMOYLADENOSINE BIOSYNTHESIS PROTEIN TSAB"/>
    <property type="match status" value="1"/>
</dbReference>
<comment type="caution">
    <text evidence="2">The sequence shown here is derived from an EMBL/GenBank/DDBJ whole genome shotgun (WGS) entry which is preliminary data.</text>
</comment>
<dbReference type="Gene3D" id="3.30.420.40">
    <property type="match status" value="2"/>
</dbReference>
<dbReference type="OrthoDB" id="9784166at2"/>
<dbReference type="Proteomes" id="UP000236641">
    <property type="component" value="Unassembled WGS sequence"/>
</dbReference>
<organism evidence="2 3">
    <name type="scientific">Hanstruepera neustonica</name>
    <dbReference type="NCBI Taxonomy" id="1445657"/>
    <lineage>
        <taxon>Bacteria</taxon>
        <taxon>Pseudomonadati</taxon>
        <taxon>Bacteroidota</taxon>
        <taxon>Flavobacteriia</taxon>
        <taxon>Flavobacteriales</taxon>
        <taxon>Flavobacteriaceae</taxon>
        <taxon>Hanstruepera</taxon>
    </lineage>
</organism>
<evidence type="ECO:0000313" key="2">
    <source>
        <dbReference type="EMBL" id="PNQ73995.1"/>
    </source>
</evidence>
<dbReference type="NCBIfam" id="TIGR03725">
    <property type="entry name" value="T6A_YeaZ"/>
    <property type="match status" value="1"/>
</dbReference>
<dbReference type="PANTHER" id="PTHR11735">
    <property type="entry name" value="TRNA N6-ADENOSINE THREONYLCARBAMOYLTRANSFERASE"/>
    <property type="match status" value="1"/>
</dbReference>
<evidence type="ECO:0000313" key="3">
    <source>
        <dbReference type="Proteomes" id="UP000236641"/>
    </source>
</evidence>